<dbReference type="Gene3D" id="3.40.190.10">
    <property type="entry name" value="Periplasmic binding protein-like II"/>
    <property type="match status" value="1"/>
</dbReference>
<dbReference type="InterPro" id="IPR050922">
    <property type="entry name" value="LytR/CpsA/Psr_CW_biosynth"/>
</dbReference>
<dbReference type="AlphaFoldDB" id="A0A6N7UZ72"/>
<comment type="caution">
    <text evidence="5">The sequence shown here is derived from an EMBL/GenBank/DDBJ whole genome shotgun (WGS) entry which is preliminary data.</text>
</comment>
<dbReference type="PANTHER" id="PTHR33392:SF6">
    <property type="entry name" value="POLYISOPRENYL-TEICHOIC ACID--PEPTIDOGLYCAN TEICHOIC ACID TRANSFERASE TAGU"/>
    <property type="match status" value="1"/>
</dbReference>
<feature type="region of interest" description="Disordered" evidence="2">
    <location>
        <begin position="527"/>
        <end position="549"/>
    </location>
</feature>
<evidence type="ECO:0000313" key="5">
    <source>
        <dbReference type="EMBL" id="MSS55363.1"/>
    </source>
</evidence>
<dbReference type="Proteomes" id="UP000434241">
    <property type="component" value="Unassembled WGS sequence"/>
</dbReference>
<dbReference type="RefSeq" id="WP_154555116.1">
    <property type="nucleotide sequence ID" value="NZ_VUMR01000001.1"/>
</dbReference>
<dbReference type="NCBIfam" id="TIGR00350">
    <property type="entry name" value="lytR_cpsA_psr"/>
    <property type="match status" value="1"/>
</dbReference>
<evidence type="ECO:0000259" key="4">
    <source>
        <dbReference type="Pfam" id="PF03816"/>
    </source>
</evidence>
<evidence type="ECO:0000256" key="2">
    <source>
        <dbReference type="SAM" id="MobiDB-lite"/>
    </source>
</evidence>
<keyword evidence="3" id="KW-0472">Membrane</keyword>
<feature type="transmembrane region" description="Helical" evidence="3">
    <location>
        <begin position="12"/>
        <end position="30"/>
    </location>
</feature>
<comment type="similarity">
    <text evidence="1">Belongs to the LytR/CpsA/Psr (LCP) family.</text>
</comment>
<keyword evidence="6" id="KW-1185">Reference proteome</keyword>
<dbReference type="EMBL" id="VUMR01000001">
    <property type="protein sequence ID" value="MSS55363.1"/>
    <property type="molecule type" value="Genomic_DNA"/>
</dbReference>
<evidence type="ECO:0000256" key="3">
    <source>
        <dbReference type="SAM" id="Phobius"/>
    </source>
</evidence>
<accession>A0A6N7UZ72</accession>
<feature type="transmembrane region" description="Helical" evidence="3">
    <location>
        <begin position="72"/>
        <end position="93"/>
    </location>
</feature>
<dbReference type="InterPro" id="IPR004474">
    <property type="entry name" value="LytR_CpsA_psr"/>
</dbReference>
<keyword evidence="3" id="KW-1133">Transmembrane helix</keyword>
<feature type="domain" description="Cell envelope-related transcriptional attenuator" evidence="4">
    <location>
        <begin position="248"/>
        <end position="395"/>
    </location>
</feature>
<dbReference type="GeneID" id="93157715"/>
<dbReference type="PANTHER" id="PTHR33392">
    <property type="entry name" value="POLYISOPRENYL-TEICHOIC ACID--PEPTIDOGLYCAN TEICHOIC ACID TRANSFERASE TAGU"/>
    <property type="match status" value="1"/>
</dbReference>
<organism evidence="5 6">
    <name type="scientific">Holdemanella porci</name>
    <dbReference type="NCBI Taxonomy" id="2652276"/>
    <lineage>
        <taxon>Bacteria</taxon>
        <taxon>Bacillati</taxon>
        <taxon>Bacillota</taxon>
        <taxon>Erysipelotrichia</taxon>
        <taxon>Erysipelotrichales</taxon>
        <taxon>Erysipelotrichaceae</taxon>
        <taxon>Holdemanella</taxon>
    </lineage>
</organism>
<proteinExistence type="inferred from homology"/>
<keyword evidence="3" id="KW-0812">Transmembrane</keyword>
<dbReference type="Pfam" id="PF03816">
    <property type="entry name" value="LytR_cpsA_psr"/>
    <property type="match status" value="1"/>
</dbReference>
<dbReference type="Gene3D" id="3.40.630.190">
    <property type="entry name" value="LCP protein"/>
    <property type="match status" value="1"/>
</dbReference>
<gene>
    <name evidence="5" type="ORF">FYJ55_00170</name>
</gene>
<reference evidence="5 6" key="1">
    <citation type="submission" date="2019-08" db="EMBL/GenBank/DDBJ databases">
        <title>In-depth cultivation of the pig gut microbiome towards novel bacterial diversity and tailored functional studies.</title>
        <authorList>
            <person name="Wylensek D."/>
            <person name="Hitch T.C.A."/>
            <person name="Clavel T."/>
        </authorList>
    </citation>
    <scope>NUCLEOTIDE SEQUENCE [LARGE SCALE GENOMIC DNA]</scope>
    <source>
        <strain evidence="5 6">LKV-472-APC-3</strain>
    </source>
</reference>
<evidence type="ECO:0000256" key="1">
    <source>
        <dbReference type="ARBA" id="ARBA00006068"/>
    </source>
</evidence>
<name>A0A6N7UZ72_9FIRM</name>
<sequence length="549" mass="61583">MEKNTTSLIYRIFAALLSIVLLVLSGFVAYQIVTLNVLPSNLLLPVILIIVILNAILILLMNFATHAIWTKAISVILVILVGCTMGFGNVYLYETYSTLTSVTGAEKGSIKNTISVITKTDHDEEIQSLKNEKIGVLRNIDSVGTKKCQKKLKKYSFSYKKYDNLQALVKALYEDEVQAIVMNEIYRANVEEMEEYSGFSNETKSIYQAVYYTNNENDALVVDDITKNPFTIFVSGNDTYGDIDELSRSDVDMIVTVNPTTSTVLMVNIPRDYYVQTSYGYDKLTHTGMYGIEETKQTVENLLGIDINYTFRVNFSSAEDIVDALDGVDIEVPEGMAVERLNADWALEGVHEGWNHLNGARALAYARERHAYVDGDIQRAKNQQQVLEAIIKKAASSKILTNYTKLLKSFKNAFDTNMSTNEITTLLQYELQAMPNWKFQNYVLRGTNGSAVCASMAQELSVVMPEDYCVSIARQKIEAVLDGKSANKIKDEYDTGAAGVAEGYIEQENAQAQGSVYYDYSQNYDYGYTDQEQYEEPSINEEPLPEDGE</sequence>
<protein>
    <submittedName>
        <fullName evidence="5">LytR family transcriptional regulator</fullName>
    </submittedName>
</protein>
<feature type="compositionally biased region" description="Acidic residues" evidence="2">
    <location>
        <begin position="532"/>
        <end position="549"/>
    </location>
</feature>
<feature type="transmembrane region" description="Helical" evidence="3">
    <location>
        <begin position="42"/>
        <end position="60"/>
    </location>
</feature>
<evidence type="ECO:0000313" key="6">
    <source>
        <dbReference type="Proteomes" id="UP000434241"/>
    </source>
</evidence>